<evidence type="ECO:0000313" key="8">
    <source>
        <dbReference type="EMBL" id="USG61210.1"/>
    </source>
</evidence>
<protein>
    <recommendedName>
        <fullName evidence="7">Endoribonuclease YbeY</fullName>
        <ecNumber evidence="7">3.1.-.-</ecNumber>
    </recommendedName>
</protein>
<keyword evidence="7" id="KW-0963">Cytoplasm</keyword>
<gene>
    <name evidence="7 8" type="primary">ybeY</name>
    <name evidence="8" type="ORF">NBZ79_18800</name>
</gene>
<dbReference type="Proteomes" id="UP001056291">
    <property type="component" value="Chromosome"/>
</dbReference>
<comment type="cofactor">
    <cofactor evidence="7">
        <name>Zn(2+)</name>
        <dbReference type="ChEBI" id="CHEBI:29105"/>
    </cofactor>
    <text evidence="7">Binds 1 zinc ion.</text>
</comment>
<dbReference type="PROSITE" id="PS01306">
    <property type="entry name" value="UPF0054"/>
    <property type="match status" value="1"/>
</dbReference>
<dbReference type="RefSeq" id="WP_251934197.1">
    <property type="nucleotide sequence ID" value="NZ_CP098747.1"/>
</dbReference>
<feature type="binding site" evidence="7">
    <location>
        <position position="152"/>
    </location>
    <ligand>
        <name>Zn(2+)</name>
        <dbReference type="ChEBI" id="CHEBI:29105"/>
        <note>catalytic</note>
    </ligand>
</feature>
<evidence type="ECO:0000256" key="4">
    <source>
        <dbReference type="ARBA" id="ARBA00022759"/>
    </source>
</evidence>
<comment type="subcellular location">
    <subcellularLocation>
        <location evidence="7">Cytoplasm</location>
    </subcellularLocation>
</comment>
<dbReference type="Gene3D" id="3.40.390.30">
    <property type="entry name" value="Metalloproteases ('zincins'), catalytic domain"/>
    <property type="match status" value="1"/>
</dbReference>
<dbReference type="NCBIfam" id="TIGR00043">
    <property type="entry name" value="rRNA maturation RNase YbeY"/>
    <property type="match status" value="1"/>
</dbReference>
<dbReference type="PANTHER" id="PTHR46986:SF1">
    <property type="entry name" value="ENDORIBONUCLEASE YBEY, CHLOROPLASTIC"/>
    <property type="match status" value="1"/>
</dbReference>
<dbReference type="HAMAP" id="MF_00009">
    <property type="entry name" value="Endoribonucl_YbeY"/>
    <property type="match status" value="1"/>
</dbReference>
<evidence type="ECO:0000313" key="9">
    <source>
        <dbReference type="Proteomes" id="UP001056291"/>
    </source>
</evidence>
<evidence type="ECO:0000256" key="2">
    <source>
        <dbReference type="ARBA" id="ARBA00022722"/>
    </source>
</evidence>
<accession>A0ABY4W682</accession>
<evidence type="ECO:0000256" key="3">
    <source>
        <dbReference type="ARBA" id="ARBA00022723"/>
    </source>
</evidence>
<evidence type="ECO:0000256" key="5">
    <source>
        <dbReference type="ARBA" id="ARBA00022801"/>
    </source>
</evidence>
<organism evidence="8 9">
    <name type="scientific">Sneathiella marina</name>
    <dbReference type="NCBI Taxonomy" id="2950108"/>
    <lineage>
        <taxon>Bacteria</taxon>
        <taxon>Pseudomonadati</taxon>
        <taxon>Pseudomonadota</taxon>
        <taxon>Alphaproteobacteria</taxon>
        <taxon>Sneathiellales</taxon>
        <taxon>Sneathiellaceae</taxon>
        <taxon>Sneathiella</taxon>
    </lineage>
</organism>
<proteinExistence type="inferred from homology"/>
<dbReference type="Pfam" id="PF02130">
    <property type="entry name" value="YbeY"/>
    <property type="match status" value="1"/>
</dbReference>
<feature type="binding site" evidence="7">
    <location>
        <position position="148"/>
    </location>
    <ligand>
        <name>Zn(2+)</name>
        <dbReference type="ChEBI" id="CHEBI:29105"/>
        <note>catalytic</note>
    </ligand>
</feature>
<dbReference type="PANTHER" id="PTHR46986">
    <property type="entry name" value="ENDORIBONUCLEASE YBEY, CHLOROPLASTIC"/>
    <property type="match status" value="1"/>
</dbReference>
<feature type="binding site" evidence="7">
    <location>
        <position position="158"/>
    </location>
    <ligand>
        <name>Zn(2+)</name>
        <dbReference type="ChEBI" id="CHEBI:29105"/>
        <note>catalytic</note>
    </ligand>
</feature>
<keyword evidence="2 7" id="KW-0540">Nuclease</keyword>
<evidence type="ECO:0000256" key="7">
    <source>
        <dbReference type="HAMAP-Rule" id="MF_00009"/>
    </source>
</evidence>
<keyword evidence="5 7" id="KW-0378">Hydrolase</keyword>
<keyword evidence="6 7" id="KW-0862">Zinc</keyword>
<dbReference type="SUPFAM" id="SSF55486">
    <property type="entry name" value="Metalloproteases ('zincins'), catalytic domain"/>
    <property type="match status" value="1"/>
</dbReference>
<dbReference type="EC" id="3.1.-.-" evidence="7"/>
<comment type="similarity">
    <text evidence="1 7">Belongs to the endoribonuclease YbeY family.</text>
</comment>
<keyword evidence="3 7" id="KW-0479">Metal-binding</keyword>
<evidence type="ECO:0000256" key="6">
    <source>
        <dbReference type="ARBA" id="ARBA00022833"/>
    </source>
</evidence>
<dbReference type="InterPro" id="IPR020549">
    <property type="entry name" value="YbeY_CS"/>
</dbReference>
<keyword evidence="4 7" id="KW-0255">Endonuclease</keyword>
<comment type="function">
    <text evidence="7">Single strand-specific metallo-endoribonuclease involved in late-stage 70S ribosome quality control and in maturation of the 3' terminus of the 16S rRNA.</text>
</comment>
<dbReference type="InterPro" id="IPR023091">
    <property type="entry name" value="MetalPrtase_cat_dom_sf_prd"/>
</dbReference>
<evidence type="ECO:0000256" key="1">
    <source>
        <dbReference type="ARBA" id="ARBA00010875"/>
    </source>
</evidence>
<reference evidence="8" key="1">
    <citation type="submission" date="2022-06" db="EMBL/GenBank/DDBJ databases">
        <title>Sneathiella actinostolidae sp. nov., isolated from a sea anemonein the Western Pacific Ocean.</title>
        <authorList>
            <person name="Wei M.J."/>
        </authorList>
    </citation>
    <scope>NUCLEOTIDE SEQUENCE</scope>
    <source>
        <strain evidence="8">PHK-P5</strain>
    </source>
</reference>
<name>A0ABY4W682_9PROT</name>
<keyword evidence="7" id="KW-0690">Ribosome biogenesis</keyword>
<keyword evidence="7" id="KW-0698">rRNA processing</keyword>
<dbReference type="InterPro" id="IPR002036">
    <property type="entry name" value="YbeY"/>
</dbReference>
<sequence>MLSDTKQTPVPFTIDIATNIESDDWYSLLESFDSITHRVIDKTLGGYCRKHGFEKLTDVTGAIVEVSLVFTNDDSIKRLNSDYREKDNPTNVLSFPDTELNANTLKESAVTDEPLILGDIVFALETIRQESQTQNKKFENHVLHLLVHGLLHLVGYDHIEQDEADIMEELEIGILREFDIDNPYISPDNKKGIS</sequence>
<keyword evidence="9" id="KW-1185">Reference proteome</keyword>
<dbReference type="EMBL" id="CP098747">
    <property type="protein sequence ID" value="USG61210.1"/>
    <property type="molecule type" value="Genomic_DNA"/>
</dbReference>